<accession>A0A2T6GFY2</accession>
<evidence type="ECO:0000256" key="1">
    <source>
        <dbReference type="ARBA" id="ARBA00004496"/>
    </source>
</evidence>
<dbReference type="InterPro" id="IPR009057">
    <property type="entry name" value="Homeodomain-like_sf"/>
</dbReference>
<dbReference type="PROSITE" id="PS01124">
    <property type="entry name" value="HTH_ARAC_FAMILY_2"/>
    <property type="match status" value="1"/>
</dbReference>
<dbReference type="PANTHER" id="PTHR46796">
    <property type="entry name" value="HTH-TYPE TRANSCRIPTIONAL ACTIVATOR RHAS-RELATED"/>
    <property type="match status" value="1"/>
</dbReference>
<dbReference type="Pfam" id="PF12833">
    <property type="entry name" value="HTH_18"/>
    <property type="match status" value="1"/>
</dbReference>
<gene>
    <name evidence="8" type="ORF">C5U62_20590</name>
</gene>
<proteinExistence type="predicted"/>
<dbReference type="PRINTS" id="PR00032">
    <property type="entry name" value="HTHARAC"/>
</dbReference>
<dbReference type="InterPro" id="IPR035418">
    <property type="entry name" value="AraC-bd_2"/>
</dbReference>
<name>A0A2T6GFY2_9PSED</name>
<dbReference type="PROSITE" id="PS00041">
    <property type="entry name" value="HTH_ARAC_FAMILY_1"/>
    <property type="match status" value="1"/>
</dbReference>
<dbReference type="GO" id="GO:0005737">
    <property type="term" value="C:cytoplasm"/>
    <property type="evidence" value="ECO:0007669"/>
    <property type="project" value="UniProtKB-SubCell"/>
</dbReference>
<evidence type="ECO:0000256" key="4">
    <source>
        <dbReference type="ARBA" id="ARBA00023159"/>
    </source>
</evidence>
<evidence type="ECO:0000256" key="6">
    <source>
        <dbReference type="ARBA" id="ARBA00037345"/>
    </source>
</evidence>
<keyword evidence="4" id="KW-0010">Activator</keyword>
<organism evidence="8 9">
    <name type="scientific">Pseudomonas protegens</name>
    <dbReference type="NCBI Taxonomy" id="380021"/>
    <lineage>
        <taxon>Bacteria</taxon>
        <taxon>Pseudomonadati</taxon>
        <taxon>Pseudomonadota</taxon>
        <taxon>Gammaproteobacteria</taxon>
        <taxon>Pseudomonadales</taxon>
        <taxon>Pseudomonadaceae</taxon>
        <taxon>Pseudomonas</taxon>
    </lineage>
</organism>
<comment type="function">
    <text evidence="6">Regulatory protein of the TOL plasmid xyl operons. XylS activates the xylXYZLTEGFJQKIH operon required for the degradation of toluene, m-xylene and p-xylene.</text>
</comment>
<feature type="domain" description="HTH araC/xylS-type" evidence="7">
    <location>
        <begin position="218"/>
        <end position="319"/>
    </location>
</feature>
<dbReference type="GO" id="GO:0003700">
    <property type="term" value="F:DNA-binding transcription factor activity"/>
    <property type="evidence" value="ECO:0007669"/>
    <property type="project" value="InterPro"/>
</dbReference>
<evidence type="ECO:0000259" key="7">
    <source>
        <dbReference type="PROSITE" id="PS01124"/>
    </source>
</evidence>
<evidence type="ECO:0000256" key="2">
    <source>
        <dbReference type="ARBA" id="ARBA00023015"/>
    </source>
</evidence>
<keyword evidence="2" id="KW-0805">Transcription regulation</keyword>
<sequence length="322" mass="35872">MSPCALLETRHASTQAVDLDQRLRFWEDYNATTLVGLKCNSYAESGFRARQDNLQLSAMRLACIVGNQHVVERDSSMIRGVPKESIFVSLVSGSGSFFYQDGACQVLEPGELVVYRTDKPYLFGFSGAMRQFIFDIPQVQFAERCLKRFDRPLKIGVQTGVQRLLLRTLGERTREFFQQPLCGEAEAYQEQAFELLASLIAGQAGERPINALSGAYLLAAKQCIQEQLADPSLSCERVAAQTGISPRHLARLFALEGTVPSRFILEKRLHLARQLLGSPEGAGLDISEIAYRHGFASQAHFARAFKARYQLTPTEARARESS</sequence>
<dbReference type="EMBL" id="PYJM01000005">
    <property type="protein sequence ID" value="PUA43052.1"/>
    <property type="molecule type" value="Genomic_DNA"/>
</dbReference>
<dbReference type="GO" id="GO:0043565">
    <property type="term" value="F:sequence-specific DNA binding"/>
    <property type="evidence" value="ECO:0007669"/>
    <property type="project" value="InterPro"/>
</dbReference>
<dbReference type="PANTHER" id="PTHR46796:SF6">
    <property type="entry name" value="ARAC SUBFAMILY"/>
    <property type="match status" value="1"/>
</dbReference>
<evidence type="ECO:0000313" key="8">
    <source>
        <dbReference type="EMBL" id="PUA43052.1"/>
    </source>
</evidence>
<dbReference type="InterPro" id="IPR020449">
    <property type="entry name" value="Tscrpt_reg_AraC-type_HTH"/>
</dbReference>
<reference evidence="8 9" key="1">
    <citation type="submission" date="2018-03" db="EMBL/GenBank/DDBJ databases">
        <title>Draft genome sequence of the plant growth promoting rhizobacterium Pseudomonas protegens strain BNJ-SS-45 isolated from wheat (Triticum aestivum) rhizosphere.</title>
        <authorList>
            <person name="Bajpai A."/>
            <person name="Shende K."/>
            <person name="Meena N."/>
            <person name="Upadhyayula S.R."/>
            <person name="Suravajhala P."/>
            <person name="Medicherla K.M."/>
            <person name="Johri B.N."/>
        </authorList>
    </citation>
    <scope>NUCLEOTIDE SEQUENCE [LARGE SCALE GENOMIC DNA]</scope>
    <source>
        <strain evidence="8 9">BNJ-SS-45</strain>
    </source>
</reference>
<dbReference type="Pfam" id="PF14525">
    <property type="entry name" value="AraC_binding_2"/>
    <property type="match status" value="1"/>
</dbReference>
<protein>
    <submittedName>
        <fullName evidence="8">AraC family transcriptional regulator</fullName>
    </submittedName>
</protein>
<evidence type="ECO:0000313" key="9">
    <source>
        <dbReference type="Proteomes" id="UP000244178"/>
    </source>
</evidence>
<dbReference type="InterPro" id="IPR018062">
    <property type="entry name" value="HTH_AraC-typ_CS"/>
</dbReference>
<dbReference type="Gene3D" id="1.10.10.60">
    <property type="entry name" value="Homeodomain-like"/>
    <property type="match status" value="1"/>
</dbReference>
<keyword evidence="5" id="KW-0804">Transcription</keyword>
<dbReference type="RefSeq" id="WP_108545430.1">
    <property type="nucleotide sequence ID" value="NZ_PYJM01000005.1"/>
</dbReference>
<comment type="subcellular location">
    <subcellularLocation>
        <location evidence="1">Cytoplasm</location>
    </subcellularLocation>
</comment>
<dbReference type="InterPro" id="IPR018060">
    <property type="entry name" value="HTH_AraC"/>
</dbReference>
<comment type="caution">
    <text evidence="8">The sequence shown here is derived from an EMBL/GenBank/DDBJ whole genome shotgun (WGS) entry which is preliminary data.</text>
</comment>
<dbReference type="AlphaFoldDB" id="A0A2T6GFY2"/>
<evidence type="ECO:0000256" key="3">
    <source>
        <dbReference type="ARBA" id="ARBA00023125"/>
    </source>
</evidence>
<dbReference type="InterPro" id="IPR050204">
    <property type="entry name" value="AraC_XylS_family_regulators"/>
</dbReference>
<dbReference type="GO" id="GO:0009893">
    <property type="term" value="P:positive regulation of metabolic process"/>
    <property type="evidence" value="ECO:0007669"/>
    <property type="project" value="UniProtKB-ARBA"/>
</dbReference>
<dbReference type="Proteomes" id="UP000244178">
    <property type="component" value="Unassembled WGS sequence"/>
</dbReference>
<evidence type="ECO:0000256" key="5">
    <source>
        <dbReference type="ARBA" id="ARBA00023163"/>
    </source>
</evidence>
<keyword evidence="3" id="KW-0238">DNA-binding</keyword>
<dbReference type="SMART" id="SM00342">
    <property type="entry name" value="HTH_ARAC"/>
    <property type="match status" value="1"/>
</dbReference>
<dbReference type="SUPFAM" id="SSF46689">
    <property type="entry name" value="Homeodomain-like"/>
    <property type="match status" value="1"/>
</dbReference>